<dbReference type="STRING" id="587636.SAMN05216199_3997"/>
<proteinExistence type="inferred from homology"/>
<accession>A0A1H9XLZ5</accession>
<dbReference type="InterPro" id="IPR013118">
    <property type="entry name" value="Mannitol_DH_C"/>
</dbReference>
<dbReference type="InterPro" id="IPR008927">
    <property type="entry name" value="6-PGluconate_DH-like_C_sf"/>
</dbReference>
<dbReference type="PRINTS" id="PR00084">
    <property type="entry name" value="MTLDHDRGNASE"/>
</dbReference>
<keyword evidence="10" id="KW-1185">Reference proteome</keyword>
<comment type="similarity">
    <text evidence="1">Belongs to the mannitol dehydrogenase family.</text>
</comment>
<dbReference type="PANTHER" id="PTHR43362">
    <property type="entry name" value="MANNITOL DEHYDROGENASE DSF1-RELATED"/>
    <property type="match status" value="1"/>
</dbReference>
<dbReference type="EMBL" id="FOHB01000009">
    <property type="protein sequence ID" value="SES47059.1"/>
    <property type="molecule type" value="Genomic_DNA"/>
</dbReference>
<dbReference type="AlphaFoldDB" id="A0A1H9XLZ5"/>
<dbReference type="SUPFAM" id="SSF51735">
    <property type="entry name" value="NAD(P)-binding Rossmann-fold domains"/>
    <property type="match status" value="1"/>
</dbReference>
<evidence type="ECO:0000256" key="3">
    <source>
        <dbReference type="ARBA" id="ARBA00016219"/>
    </source>
</evidence>
<evidence type="ECO:0000256" key="4">
    <source>
        <dbReference type="ARBA" id="ARBA00023002"/>
    </source>
</evidence>
<sequence length="488" mass="52070">MAARGRAVTRLSRGTLPEVRHDRVQLPPPPALAQQVGILHLGIGAFHRAHQAVFTEDAALASDQEGWGICGVTQRSAAVVDQLRPQDCLYAVLERGVGDPSVRVVGQVSDVLFAAEEGPRLTARFADPAVRLVTLTVTEKGYRRGSDGGLDLTDPVVAADLAGGARSTVGQLVRGLQARRAASAGPVSVLSCDNLTGNGEVLRRLVMDFCRALPSAEGDAIGSWVEQHVAFPSSMVDRIVPATTDADRADAATLLGVVDQALVVAEPFRQWVVEDAFAAGRPAWERAGADLVDDVEPFEQLKLRMLNGTHSLLAYLGALRGYETIAEAVSDAELASAAQRLMREDVAPTLEQPPGLDVTAYGETVLERFANPALRHRTTQVAMDGSQKLPLRLLTTVRDRLAAGATPEWASLAVAAWMAYVAAGRDRHGRQLPLDDPLADRLRSAVGTGSDPVAVATGLLGVREVFGDDLRDSAVFRDALVRHLKELL</sequence>
<evidence type="ECO:0000256" key="5">
    <source>
        <dbReference type="ARBA" id="ARBA00023027"/>
    </source>
</evidence>
<dbReference type="InterPro" id="IPR050988">
    <property type="entry name" value="Mannitol_DH/Oxidoreductase"/>
</dbReference>
<dbReference type="PANTHER" id="PTHR43362:SF1">
    <property type="entry name" value="MANNITOL DEHYDROGENASE 2-RELATED"/>
    <property type="match status" value="1"/>
</dbReference>
<evidence type="ECO:0000313" key="10">
    <source>
        <dbReference type="Proteomes" id="UP000199019"/>
    </source>
</evidence>
<evidence type="ECO:0000256" key="6">
    <source>
        <dbReference type="ARBA" id="ARBA00048615"/>
    </source>
</evidence>
<dbReference type="Pfam" id="PF01232">
    <property type="entry name" value="Mannitol_dh"/>
    <property type="match status" value="1"/>
</dbReference>
<keyword evidence="4" id="KW-0560">Oxidoreductase</keyword>
<feature type="domain" description="Mannitol dehydrogenase N-terminal" evidence="7">
    <location>
        <begin position="37"/>
        <end position="285"/>
    </location>
</feature>
<dbReference type="PROSITE" id="PS00974">
    <property type="entry name" value="MANNITOL_DHGENASE"/>
    <property type="match status" value="1"/>
</dbReference>
<protein>
    <recommendedName>
        <fullName evidence="3">Mannitol-1-phosphate 5-dehydrogenase</fullName>
        <ecNumber evidence="2">1.1.1.17</ecNumber>
    </recommendedName>
</protein>
<evidence type="ECO:0000259" key="8">
    <source>
        <dbReference type="Pfam" id="PF08125"/>
    </source>
</evidence>
<evidence type="ECO:0000256" key="1">
    <source>
        <dbReference type="ARBA" id="ARBA00006541"/>
    </source>
</evidence>
<evidence type="ECO:0000313" key="9">
    <source>
        <dbReference type="EMBL" id="SES47059.1"/>
    </source>
</evidence>
<dbReference type="Proteomes" id="UP000199019">
    <property type="component" value="Unassembled WGS sequence"/>
</dbReference>
<dbReference type="InterPro" id="IPR036291">
    <property type="entry name" value="NAD(P)-bd_dom_sf"/>
</dbReference>
<dbReference type="GO" id="GO:0019594">
    <property type="term" value="P:mannitol metabolic process"/>
    <property type="evidence" value="ECO:0007669"/>
    <property type="project" value="InterPro"/>
</dbReference>
<keyword evidence="5" id="KW-0520">NAD</keyword>
<reference evidence="10" key="1">
    <citation type="submission" date="2016-10" db="EMBL/GenBank/DDBJ databases">
        <authorList>
            <person name="Varghese N."/>
            <person name="Submissions S."/>
        </authorList>
    </citation>
    <scope>NUCLEOTIDE SEQUENCE [LARGE SCALE GENOMIC DNA]</scope>
    <source>
        <strain evidence="10">CGMCC 1.6963</strain>
    </source>
</reference>
<dbReference type="InterPro" id="IPR013131">
    <property type="entry name" value="Mannitol_DH_N"/>
</dbReference>
<dbReference type="SUPFAM" id="SSF48179">
    <property type="entry name" value="6-phosphogluconate dehydrogenase C-terminal domain-like"/>
    <property type="match status" value="1"/>
</dbReference>
<dbReference type="InterPro" id="IPR023027">
    <property type="entry name" value="Mannitol_DH_CS"/>
</dbReference>
<dbReference type="GO" id="GO:0008926">
    <property type="term" value="F:mannitol-1-phosphate 5-dehydrogenase activity"/>
    <property type="evidence" value="ECO:0007669"/>
    <property type="project" value="UniProtKB-EC"/>
</dbReference>
<dbReference type="RefSeq" id="WP_245735924.1">
    <property type="nucleotide sequence ID" value="NZ_FOHB01000009.1"/>
</dbReference>
<comment type="catalytic activity">
    <reaction evidence="6">
        <text>D-mannitol 1-phosphate + NAD(+) = beta-D-fructose 6-phosphate + NADH + H(+)</text>
        <dbReference type="Rhea" id="RHEA:19661"/>
        <dbReference type="ChEBI" id="CHEBI:15378"/>
        <dbReference type="ChEBI" id="CHEBI:57540"/>
        <dbReference type="ChEBI" id="CHEBI:57634"/>
        <dbReference type="ChEBI" id="CHEBI:57945"/>
        <dbReference type="ChEBI" id="CHEBI:61381"/>
        <dbReference type="EC" id="1.1.1.17"/>
    </reaction>
</comment>
<name>A0A1H9XLZ5_9MICO</name>
<dbReference type="Gene3D" id="3.40.50.720">
    <property type="entry name" value="NAD(P)-binding Rossmann-like Domain"/>
    <property type="match status" value="1"/>
</dbReference>
<dbReference type="InterPro" id="IPR013328">
    <property type="entry name" value="6PGD_dom2"/>
</dbReference>
<dbReference type="Pfam" id="PF08125">
    <property type="entry name" value="Mannitol_dh_C"/>
    <property type="match status" value="1"/>
</dbReference>
<dbReference type="EC" id="1.1.1.17" evidence="2"/>
<organism evidence="9 10">
    <name type="scientific">Pedococcus cremeus</name>
    <dbReference type="NCBI Taxonomy" id="587636"/>
    <lineage>
        <taxon>Bacteria</taxon>
        <taxon>Bacillati</taxon>
        <taxon>Actinomycetota</taxon>
        <taxon>Actinomycetes</taxon>
        <taxon>Micrococcales</taxon>
        <taxon>Intrasporangiaceae</taxon>
        <taxon>Pedococcus</taxon>
    </lineage>
</organism>
<evidence type="ECO:0000256" key="2">
    <source>
        <dbReference type="ARBA" id="ARBA00012939"/>
    </source>
</evidence>
<feature type="domain" description="Mannitol dehydrogenase C-terminal" evidence="8">
    <location>
        <begin position="294"/>
        <end position="487"/>
    </location>
</feature>
<gene>
    <name evidence="9" type="ORF">SAMN05216199_3997</name>
</gene>
<evidence type="ECO:0000259" key="7">
    <source>
        <dbReference type="Pfam" id="PF01232"/>
    </source>
</evidence>
<dbReference type="Gene3D" id="1.10.1040.10">
    <property type="entry name" value="N-(1-d-carboxylethyl)-l-norvaline Dehydrogenase, domain 2"/>
    <property type="match status" value="1"/>
</dbReference>
<dbReference type="InterPro" id="IPR000669">
    <property type="entry name" value="Mannitol_DH"/>
</dbReference>